<sequence length="114" mass="11349">VSTNKPGTPSLPAAAASNVAPVSQIAVAAAPFLAAFSCAAPVAVVAPAIAAPAIYYATPIGVPVLAKIAIVAALATPGSVRGQGFAPSGTPYGAWFTELESFRFEAVFISFKIC</sequence>
<dbReference type="AlphaFoldDB" id="A0A1V9XTS1"/>
<proteinExistence type="predicted"/>
<comment type="caution">
    <text evidence="1">The sequence shown here is derived from an EMBL/GenBank/DDBJ whole genome shotgun (WGS) entry which is preliminary data.</text>
</comment>
<dbReference type="EMBL" id="MNPL01004292">
    <property type="protein sequence ID" value="OQR76853.1"/>
    <property type="molecule type" value="Genomic_DNA"/>
</dbReference>
<evidence type="ECO:0000313" key="1">
    <source>
        <dbReference type="EMBL" id="OQR76853.1"/>
    </source>
</evidence>
<reference evidence="1 2" key="1">
    <citation type="journal article" date="2017" name="Gigascience">
        <title>Draft genome of the honey bee ectoparasitic mite, Tropilaelaps mercedesae, is shaped by the parasitic life history.</title>
        <authorList>
            <person name="Dong X."/>
            <person name="Armstrong S.D."/>
            <person name="Xia D."/>
            <person name="Makepeace B.L."/>
            <person name="Darby A.C."/>
            <person name="Kadowaki T."/>
        </authorList>
    </citation>
    <scope>NUCLEOTIDE SEQUENCE [LARGE SCALE GENOMIC DNA]</scope>
    <source>
        <strain evidence="1">Wuxi-XJTLU</strain>
    </source>
</reference>
<keyword evidence="2" id="KW-1185">Reference proteome</keyword>
<feature type="non-terminal residue" evidence="1">
    <location>
        <position position="1"/>
    </location>
</feature>
<dbReference type="Proteomes" id="UP000192247">
    <property type="component" value="Unassembled WGS sequence"/>
</dbReference>
<protein>
    <submittedName>
        <fullName evidence="1">Uncharacterized protein</fullName>
    </submittedName>
</protein>
<dbReference type="InParanoid" id="A0A1V9XTS1"/>
<evidence type="ECO:0000313" key="2">
    <source>
        <dbReference type="Proteomes" id="UP000192247"/>
    </source>
</evidence>
<organism evidence="1 2">
    <name type="scientific">Tropilaelaps mercedesae</name>
    <dbReference type="NCBI Taxonomy" id="418985"/>
    <lineage>
        <taxon>Eukaryota</taxon>
        <taxon>Metazoa</taxon>
        <taxon>Ecdysozoa</taxon>
        <taxon>Arthropoda</taxon>
        <taxon>Chelicerata</taxon>
        <taxon>Arachnida</taxon>
        <taxon>Acari</taxon>
        <taxon>Parasitiformes</taxon>
        <taxon>Mesostigmata</taxon>
        <taxon>Gamasina</taxon>
        <taxon>Dermanyssoidea</taxon>
        <taxon>Laelapidae</taxon>
        <taxon>Tropilaelaps</taxon>
    </lineage>
</organism>
<name>A0A1V9XTS1_9ACAR</name>
<gene>
    <name evidence="1" type="ORF">BIW11_00527</name>
</gene>
<accession>A0A1V9XTS1</accession>